<dbReference type="Gene3D" id="3.40.50.300">
    <property type="entry name" value="P-loop containing nucleotide triphosphate hydrolases"/>
    <property type="match status" value="3"/>
</dbReference>
<reference evidence="7 8" key="1">
    <citation type="journal article" date="2008" name="PLoS Genet.">
        <title>Genomic islands in the pathogenic filamentous fungus Aspergillus fumigatus.</title>
        <authorList>
            <person name="Fedorova N.D."/>
            <person name="Khaldi N."/>
            <person name="Joardar V.S."/>
            <person name="Maiti R."/>
            <person name="Amedeo P."/>
            <person name="Anderson M.J."/>
            <person name="Crabtree J."/>
            <person name="Silva J.C."/>
            <person name="Badger J.H."/>
            <person name="Albarraq A."/>
            <person name="Angiuoli S."/>
            <person name="Bussey H."/>
            <person name="Bowyer P."/>
            <person name="Cotty P.J."/>
            <person name="Dyer P.S."/>
            <person name="Egan A."/>
            <person name="Galens K."/>
            <person name="Fraser-Liggett C.M."/>
            <person name="Haas B.J."/>
            <person name="Inman J.M."/>
            <person name="Kent R."/>
            <person name="Lemieux S."/>
            <person name="Malavazi I."/>
            <person name="Orvis J."/>
            <person name="Roemer T."/>
            <person name="Ronning C.M."/>
            <person name="Sundaram J.P."/>
            <person name="Sutton G."/>
            <person name="Turner G."/>
            <person name="Venter J.C."/>
            <person name="White O.R."/>
            <person name="Whitty B.R."/>
            <person name="Youngman P."/>
            <person name="Wolfe K.H."/>
            <person name="Goldman G.H."/>
            <person name="Wortman J.R."/>
            <person name="Jiang B."/>
            <person name="Denning D.W."/>
            <person name="Nierman W.C."/>
        </authorList>
    </citation>
    <scope>NUCLEOTIDE SEQUENCE [LARGE SCALE GENOMIC DNA]</scope>
    <source>
        <strain evidence="8">ATCC 1007 / CBS 513.65 / DSM 816 / NCTC 3887 / NRRL 1</strain>
    </source>
</reference>
<evidence type="ECO:0000259" key="5">
    <source>
        <dbReference type="Pfam" id="PF13087"/>
    </source>
</evidence>
<evidence type="ECO:0000313" key="7">
    <source>
        <dbReference type="EMBL" id="EAW12719.1"/>
    </source>
</evidence>
<organism evidence="7 8">
    <name type="scientific">Aspergillus clavatus (strain ATCC 1007 / CBS 513.65 / DSM 816 / NCTC 3887 / NRRL 1 / QM 1276 / 107)</name>
    <dbReference type="NCBI Taxonomy" id="344612"/>
    <lineage>
        <taxon>Eukaryota</taxon>
        <taxon>Fungi</taxon>
        <taxon>Dikarya</taxon>
        <taxon>Ascomycota</taxon>
        <taxon>Pezizomycotina</taxon>
        <taxon>Eurotiomycetes</taxon>
        <taxon>Eurotiomycetidae</taxon>
        <taxon>Eurotiales</taxon>
        <taxon>Aspergillaceae</taxon>
        <taxon>Aspergillus</taxon>
        <taxon>Aspergillus subgen. Fumigati</taxon>
    </lineage>
</organism>
<proteinExistence type="predicted"/>
<evidence type="ECO:0000256" key="3">
    <source>
        <dbReference type="SAM" id="Phobius"/>
    </source>
</evidence>
<keyword evidence="3" id="KW-0812">Transmembrane</keyword>
<dbReference type="InterPro" id="IPR041679">
    <property type="entry name" value="DNA2/NAM7-like_C"/>
</dbReference>
<evidence type="ECO:0000259" key="4">
    <source>
        <dbReference type="Pfam" id="PF13086"/>
    </source>
</evidence>
<dbReference type="RefSeq" id="XP_001274145.1">
    <property type="nucleotide sequence ID" value="XM_001274144.1"/>
</dbReference>
<evidence type="ECO:0000313" key="8">
    <source>
        <dbReference type="Proteomes" id="UP000006701"/>
    </source>
</evidence>
<dbReference type="PANTHER" id="PTHR10887:SF341">
    <property type="entry name" value="NFX1-TYPE ZINC FINGER-CONTAINING PROTEIN 1"/>
    <property type="match status" value="1"/>
</dbReference>
<feature type="region of interest" description="Disordered" evidence="2">
    <location>
        <begin position="1056"/>
        <end position="1106"/>
    </location>
</feature>
<dbReference type="Pfam" id="PF13087">
    <property type="entry name" value="AAA_12"/>
    <property type="match status" value="1"/>
</dbReference>
<keyword evidence="8" id="KW-1185">Reference proteome</keyword>
<keyword evidence="1" id="KW-0347">Helicase</keyword>
<gene>
    <name evidence="7" type="ORF">ACLA_011460</name>
</gene>
<dbReference type="STRING" id="344612.A1CAF1"/>
<dbReference type="KEGG" id="act:ACLA_011460"/>
<dbReference type="PANTHER" id="PTHR10887">
    <property type="entry name" value="DNA2/NAM7 HELICASE FAMILY"/>
    <property type="match status" value="1"/>
</dbReference>
<dbReference type="OMA" id="EWIMVEA"/>
<evidence type="ECO:0000256" key="2">
    <source>
        <dbReference type="SAM" id="MobiDB-lite"/>
    </source>
</evidence>
<protein>
    <submittedName>
        <fullName evidence="7">ATP binding protein, putative</fullName>
    </submittedName>
</protein>
<dbReference type="SUPFAM" id="SSF52540">
    <property type="entry name" value="P-loop containing nucleoside triphosphate hydrolases"/>
    <property type="match status" value="1"/>
</dbReference>
<accession>A1CAF1</accession>
<dbReference type="AlphaFoldDB" id="A1CAF1"/>
<dbReference type="EMBL" id="DS027049">
    <property type="protein sequence ID" value="EAW12719.1"/>
    <property type="molecule type" value="Genomic_DNA"/>
</dbReference>
<dbReference type="FunFam" id="3.40.50.300:FF:002468">
    <property type="entry name" value="Suppressor of ascus dominance 3"/>
    <property type="match status" value="1"/>
</dbReference>
<feature type="compositionally biased region" description="Basic residues" evidence="2">
    <location>
        <begin position="1074"/>
        <end position="1083"/>
    </location>
</feature>
<dbReference type="VEuPathDB" id="FungiDB:ACLA_011460"/>
<feature type="domain" description="DNA2/NAM7 helicase helicase" evidence="4">
    <location>
        <begin position="304"/>
        <end position="384"/>
    </location>
</feature>
<dbReference type="Pfam" id="PF13086">
    <property type="entry name" value="AAA_11"/>
    <property type="match status" value="2"/>
</dbReference>
<dbReference type="eggNOG" id="KOG1807">
    <property type="taxonomic scope" value="Eukaryota"/>
</dbReference>
<dbReference type="FunFam" id="3.40.50.300:FF:001366">
    <property type="entry name" value="ATP binding protein, putative"/>
    <property type="match status" value="1"/>
</dbReference>
<dbReference type="Pfam" id="PF25396">
    <property type="entry name" value="ZNFX1"/>
    <property type="match status" value="1"/>
</dbReference>
<feature type="domain" description="DNA2/NAM7 helicase helicase" evidence="4">
    <location>
        <begin position="614"/>
        <end position="678"/>
    </location>
</feature>
<keyword evidence="3" id="KW-0472">Membrane</keyword>
<dbReference type="GO" id="GO:0031380">
    <property type="term" value="C:nuclear RNA-directed RNA polymerase complex"/>
    <property type="evidence" value="ECO:0007669"/>
    <property type="project" value="TreeGrafter"/>
</dbReference>
<feature type="domain" description="DNA2/NAM7 helicase-like C-terminal" evidence="5">
    <location>
        <begin position="693"/>
        <end position="879"/>
    </location>
</feature>
<dbReference type="InterPro" id="IPR047187">
    <property type="entry name" value="SF1_C_Upf1"/>
</dbReference>
<keyword evidence="1" id="KW-0547">Nucleotide-binding</keyword>
<evidence type="ECO:0000259" key="6">
    <source>
        <dbReference type="Pfam" id="PF25396"/>
    </source>
</evidence>
<feature type="domain" description="ZNFX1" evidence="6">
    <location>
        <begin position="120"/>
        <end position="228"/>
    </location>
</feature>
<dbReference type="InterPro" id="IPR045055">
    <property type="entry name" value="DNA2/NAM7-like"/>
</dbReference>
<keyword evidence="3" id="KW-1133">Transmembrane helix</keyword>
<dbReference type="OrthoDB" id="409395at2759"/>
<dbReference type="GO" id="GO:0004386">
    <property type="term" value="F:helicase activity"/>
    <property type="evidence" value="ECO:0007669"/>
    <property type="project" value="InterPro"/>
</dbReference>
<dbReference type="CDD" id="cd06008">
    <property type="entry name" value="NF-X1-zinc-finger"/>
    <property type="match status" value="1"/>
</dbReference>
<feature type="compositionally biased region" description="Basic and acidic residues" evidence="2">
    <location>
        <begin position="1086"/>
        <end position="1102"/>
    </location>
</feature>
<dbReference type="GeneID" id="4706956"/>
<sequence>MDSEEEPVTYVQDEIHQALASVSTGPIVLVNPEIKSYFRSYNLEQTEAWLKKPEIPASGEILPLEQDDDDCIDLMPNRIDGPWPSKDTYLRAHYELIREDAVAPLRDAVAYFRNDPQMRDSKAVSVYEKVYITGITFARRGIAFRIQFSTNRSGRRIVWEYSKRLITGSVVALSPKDDAFRTKCFVAVVAARPLEGVKQEPPEIDIFFARPEDANFDPHQEWVMVEARTGYYEASRHTMAALQKLNYERFPLADHICTLGSNIDPPDYVKQRPIMDIQSAIDDSDKEAKVNLLDSWPKSPIGDLDKSQWEALRQILTKKLAIIQGPPGTGKTFVSVIALRILLSNMEPQDPPIIVSSQTNHALDQLLRHISAFEKGYVRLGGRSSDLEIKKHTLFAMRQKEPPPTVQGGIYGPSMRKFKSLVAAIVELLQPFNQEDDGTPLPSNLFVKYGLLTPVQHDSLEKGAKGWIRPDTGENADPLNAWLGDQVFKFQVAYTKENFGFDEDEIDLEYEQLKEVEVEQGVEEDDFENLRGQFIFLREAMCGLVRSIQPEKSSLDYLKYPDMWKIPVKARGAVYDILRGQLKTKILEQFQGLAARYAGTCADLQIGKWERDYLILRNTKVIGMTTTGLSKYRALISSVRPKIILIEEAAEAIEAPIAVGCLDSVQHLILVGDHQQLKGHCAVQDLEGEPFHLDVSMFERLVKNGIDYVTLRRQRRMAPEIRRLLEPIYGNLEDHPTVLERPHVPGMGEVRSFFFSHDWPESSDSMASKFNEMEAEMIVGFFVYLVLNGVSIDTITVLTFYNGQRKKLLRMIKNHSYLQGHYVKVVTVDSYQGEENDVVILSLVRGSNAKSIGFLSVANRVCVALSRARNGLYIFGNAKCVSAADDLWSQVIEILAGEHPYRSIGVSLPLTCQKHSDKTFIQEPSDWSRLNGGCLRPCGEALECGHKCSLSCHSFSHEQVQCQERCNLRMLCGHVCDRPCVENHSCTCKCEMSSAILSELELANAELSSMAHRERTRAEEELKRQAIRGYQEFAKWGAKQQDIQLLRKANPRSIATVQRESQSAAVAAGPRSARDKKGKKRVPAVRGEEADNTNKEPDHLELEENVTLSKPRAVQVGNLLDLLDD</sequence>
<dbReference type="InterPro" id="IPR041677">
    <property type="entry name" value="DNA2/NAM7_AAA_11"/>
</dbReference>
<name>A1CAF1_ASPCL</name>
<dbReference type="Proteomes" id="UP000006701">
    <property type="component" value="Unassembled WGS sequence"/>
</dbReference>
<feature type="transmembrane region" description="Helical" evidence="3">
    <location>
        <begin position="777"/>
        <end position="801"/>
    </location>
</feature>
<dbReference type="InterPro" id="IPR027417">
    <property type="entry name" value="P-loop_NTPase"/>
</dbReference>
<dbReference type="HOGENOM" id="CLU_001066_2_0_1"/>
<dbReference type="InterPro" id="IPR057373">
    <property type="entry name" value="ZNFX1"/>
</dbReference>
<dbReference type="GO" id="GO:0031048">
    <property type="term" value="P:regulatory ncRNA-mediated heterochromatin formation"/>
    <property type="evidence" value="ECO:0007669"/>
    <property type="project" value="TreeGrafter"/>
</dbReference>
<evidence type="ECO:0000256" key="1">
    <source>
        <dbReference type="ARBA" id="ARBA00022806"/>
    </source>
</evidence>
<keyword evidence="1" id="KW-0067">ATP-binding</keyword>
<dbReference type="CDD" id="cd18808">
    <property type="entry name" value="SF1_C_Upf1"/>
    <property type="match status" value="1"/>
</dbReference>
<keyword evidence="1" id="KW-0378">Hydrolase</keyword>